<gene>
    <name evidence="3" type="ORF">EJP77_06470</name>
</gene>
<dbReference type="RefSeq" id="WP_127198406.1">
    <property type="nucleotide sequence ID" value="NZ_RZNX01000002.1"/>
</dbReference>
<dbReference type="Pfam" id="PF00395">
    <property type="entry name" value="SLH"/>
    <property type="match status" value="3"/>
</dbReference>
<feature type="domain" description="SLH" evidence="2">
    <location>
        <begin position="1241"/>
        <end position="1313"/>
    </location>
</feature>
<feature type="domain" description="SLH" evidence="2">
    <location>
        <begin position="1169"/>
        <end position="1235"/>
    </location>
</feature>
<feature type="domain" description="SLH" evidence="2">
    <location>
        <begin position="1106"/>
        <end position="1168"/>
    </location>
</feature>
<reference evidence="3 4" key="1">
    <citation type="submission" date="2018-12" db="EMBL/GenBank/DDBJ databases">
        <authorList>
            <person name="Sun L."/>
            <person name="Chen Z."/>
        </authorList>
    </citation>
    <scope>NUCLEOTIDE SEQUENCE [LARGE SCALE GENOMIC DNA]</scope>
    <source>
        <strain evidence="3 4">3-5-3</strain>
    </source>
</reference>
<dbReference type="PROSITE" id="PS51272">
    <property type="entry name" value="SLH"/>
    <property type="match status" value="3"/>
</dbReference>
<evidence type="ECO:0000313" key="3">
    <source>
        <dbReference type="EMBL" id="RUT33291.1"/>
    </source>
</evidence>
<proteinExistence type="predicted"/>
<dbReference type="Proteomes" id="UP000272464">
    <property type="component" value="Unassembled WGS sequence"/>
</dbReference>
<name>A0A433XGP6_9BACL</name>
<organism evidence="3 4">
    <name type="scientific">Paenibacillus zeisoli</name>
    <dbReference type="NCBI Taxonomy" id="2496267"/>
    <lineage>
        <taxon>Bacteria</taxon>
        <taxon>Bacillati</taxon>
        <taxon>Bacillota</taxon>
        <taxon>Bacilli</taxon>
        <taxon>Bacillales</taxon>
        <taxon>Paenibacillaceae</taxon>
        <taxon>Paenibacillus</taxon>
    </lineage>
</organism>
<dbReference type="EMBL" id="RZNX01000002">
    <property type="protein sequence ID" value="RUT33291.1"/>
    <property type="molecule type" value="Genomic_DNA"/>
</dbReference>
<protein>
    <submittedName>
        <fullName evidence="3">S-layer homology domain-containing protein</fullName>
    </submittedName>
</protein>
<comment type="caution">
    <text evidence="3">The sequence shown here is derived from an EMBL/GenBank/DDBJ whole genome shotgun (WGS) entry which is preliminary data.</text>
</comment>
<evidence type="ECO:0000313" key="4">
    <source>
        <dbReference type="Proteomes" id="UP000272464"/>
    </source>
</evidence>
<feature type="chain" id="PRO_5019278800" evidence="1">
    <location>
        <begin position="32"/>
        <end position="1315"/>
    </location>
</feature>
<evidence type="ECO:0000259" key="2">
    <source>
        <dbReference type="PROSITE" id="PS51272"/>
    </source>
</evidence>
<dbReference type="InterPro" id="IPR001119">
    <property type="entry name" value="SLH_dom"/>
</dbReference>
<evidence type="ECO:0000256" key="1">
    <source>
        <dbReference type="SAM" id="SignalP"/>
    </source>
</evidence>
<keyword evidence="1" id="KW-0732">Signal</keyword>
<feature type="signal peptide" evidence="1">
    <location>
        <begin position="1"/>
        <end position="31"/>
    </location>
</feature>
<accession>A0A433XGP6</accession>
<sequence>MQRVKKPLVWLMLLTMIVSLLPAGLTGIATAATSSAATYFIPDSSGIRQTALLTTEPGAQQINRSNVYATNNSALTIGGTFSYVAKDTMKVKVEQLVSEPVVGGGVRWVPDGTHFTTSSVTADPVNLQKFSANNLGLFAGFNRITFTGMQGSIERSDIFYVLYDKVPYVDSLKIYGSSQGAILLNEGTQVVVDSKTVTLQGVAQNTNKVTVSVNGGTALVATVLQDGTFFSPTLNLKSGQNDLKVSIQNGSDAVAIARTVYFFDKTQPFTDLQATVGTETLPILDTKPTFTKDTGVTTGIISGQVLVPYVSDAFKDKAVITVNGGTQLSFDIIKDDGNVGTASDEKIIPGPDGITPAYRLVKFRTNVPYNLQTDSGSPAQVLTEQKATVAVTYGTLTAAYPATFRYLPGDTVITDMKYLEKFKVGDDITKATKLPLNGANVDAQDFFILVESNTTPTQTLIANYLPLGTKQVTLTKATVAGLSANQEVYQVTGFSNGQQKVRFQYNGSSSWYNADISYVSKNYIYIDNLTDGQTFEFDSRTTNKLPISGKYIGFENISNAEYFVNGIAGTTLNSGAATGTDGADTLLGVNSTNVSFALDLNITASGPLFYGDNKIVFSGTSMDGAGNKRVVTKELHIYIIDKNISKIDAFLPNAALDTRTPFTKDVAGDNDITNIFAPSPEFVFADGKYTTTQQKYDLVLRGSGATVLNLNLGTDLFFSSTTDSLLGDPKVLKAPGTFSYKGTTYTYDFSGNKDDFILRIRNIAFDAPGSHVYNLEMINATGARANQRLEVVREVSPYRILAPQPTVGKQYIVNKNFIHFDIEAEGATKVIIGKDEATKRPDLGTGNRFLYDYVGLKPDKATTIKIQIVRSGATINDTITVYYTGTVAVDSQFMAEKVATKYSVFNKSLDLSFPKGTVMKTANPDGNSVTKFYPNTKLLFGIADPKDGVVERRNDYGNLLGIPNTGVVSGFPSVALDDLLLLKFTSNANTSNFSRVSDIFWVSGGVGEKGDLGTSGYKPATNGLAPYSLEGQFTKFEAERKIVPSSRGTMKIGFNKNIVDEVGSTITAFRYTDQGVWENIGGEVDMKSHTISVPFDEFGYYTVMKLRLGYNDITNHPWARNYLNGLYAKGIMNNLRSDAFGADDRTTRGEFATLIVKGLNLPLNYDNNQQTFFDIKPTVKAPTWDFEHLETAARAGIVTGLSDGFFGPDQPLTREQAAVMIARALKLKTATNDDKLKATLAKAFTDSGTMDGYSMPSIDAVNKAKIMSGSPQTVAGQKKPTYAFNPKGTLTRAEAGKIAVALLLKSTKIFPKNLS</sequence>
<dbReference type="OrthoDB" id="1805600at2"/>
<keyword evidence="4" id="KW-1185">Reference proteome</keyword>